<dbReference type="InParanoid" id="A0A1Y2GJN2"/>
<organism evidence="2 3">
    <name type="scientific">Lobosporangium transversale</name>
    <dbReference type="NCBI Taxonomy" id="64571"/>
    <lineage>
        <taxon>Eukaryota</taxon>
        <taxon>Fungi</taxon>
        <taxon>Fungi incertae sedis</taxon>
        <taxon>Mucoromycota</taxon>
        <taxon>Mortierellomycotina</taxon>
        <taxon>Mortierellomycetes</taxon>
        <taxon>Mortierellales</taxon>
        <taxon>Mortierellaceae</taxon>
        <taxon>Lobosporangium</taxon>
    </lineage>
</organism>
<name>A0A1Y2GJN2_9FUNG</name>
<accession>A0A1Y2GJN2</accession>
<evidence type="ECO:0000313" key="2">
    <source>
        <dbReference type="EMBL" id="ORZ09365.1"/>
    </source>
</evidence>
<feature type="compositionally biased region" description="Polar residues" evidence="1">
    <location>
        <begin position="1"/>
        <end position="11"/>
    </location>
</feature>
<feature type="compositionally biased region" description="Low complexity" evidence="1">
    <location>
        <begin position="26"/>
        <end position="35"/>
    </location>
</feature>
<evidence type="ECO:0000256" key="1">
    <source>
        <dbReference type="SAM" id="MobiDB-lite"/>
    </source>
</evidence>
<reference evidence="2 3" key="1">
    <citation type="submission" date="2016-07" db="EMBL/GenBank/DDBJ databases">
        <title>Pervasive Adenine N6-methylation of Active Genes in Fungi.</title>
        <authorList>
            <consortium name="DOE Joint Genome Institute"/>
            <person name="Mondo S.J."/>
            <person name="Dannebaum R.O."/>
            <person name="Kuo R.C."/>
            <person name="Labutti K."/>
            <person name="Haridas S."/>
            <person name="Kuo A."/>
            <person name="Salamov A."/>
            <person name="Ahrendt S.R."/>
            <person name="Lipzen A."/>
            <person name="Sullivan W."/>
            <person name="Andreopoulos W.B."/>
            <person name="Clum A."/>
            <person name="Lindquist E."/>
            <person name="Daum C."/>
            <person name="Ramamoorthy G.K."/>
            <person name="Gryganskyi A."/>
            <person name="Culley D."/>
            <person name="Magnuson J.K."/>
            <person name="James T.Y."/>
            <person name="O'Malley M.A."/>
            <person name="Stajich J.E."/>
            <person name="Spatafora J.W."/>
            <person name="Visel A."/>
            <person name="Grigoriev I.V."/>
        </authorList>
    </citation>
    <scope>NUCLEOTIDE SEQUENCE [LARGE SCALE GENOMIC DNA]</scope>
    <source>
        <strain evidence="2 3">NRRL 3116</strain>
    </source>
</reference>
<gene>
    <name evidence="2" type="ORF">BCR41DRAFT_398806</name>
</gene>
<dbReference type="AlphaFoldDB" id="A0A1Y2GJN2"/>
<dbReference type="EMBL" id="MCFF01000034">
    <property type="protein sequence ID" value="ORZ09365.1"/>
    <property type="molecule type" value="Genomic_DNA"/>
</dbReference>
<protein>
    <submittedName>
        <fullName evidence="2">Uncharacterized protein</fullName>
    </submittedName>
</protein>
<proteinExistence type="predicted"/>
<dbReference type="Proteomes" id="UP000193648">
    <property type="component" value="Unassembled WGS sequence"/>
</dbReference>
<comment type="caution">
    <text evidence="2">The sequence shown here is derived from an EMBL/GenBank/DDBJ whole genome shotgun (WGS) entry which is preliminary data.</text>
</comment>
<feature type="region of interest" description="Disordered" evidence="1">
    <location>
        <begin position="1"/>
        <end position="37"/>
    </location>
</feature>
<evidence type="ECO:0000313" key="3">
    <source>
        <dbReference type="Proteomes" id="UP000193648"/>
    </source>
</evidence>
<sequence length="179" mass="19441">MVSHSVATSGPASRHATVKKTQPNLISNSIGGNNSDAKDDATKALTVFTSGSSAFPNGASSSSSWTGSFKYSNRSPNTLLSNAHTANDWSSSSLWMRSINYNNRNSNTPLSNTNTADDAASSSSWMQSVNYNSRNSNRIHRKFIRGPVTRLETIWETIWESEPYSVPQAKDNEATAKSD</sequence>
<dbReference type="GeneID" id="33570838"/>
<keyword evidence="3" id="KW-1185">Reference proteome</keyword>
<dbReference type="RefSeq" id="XP_021878818.1">
    <property type="nucleotide sequence ID" value="XM_022028995.1"/>
</dbReference>